<keyword evidence="2" id="KW-1185">Reference proteome</keyword>
<evidence type="ECO:0000313" key="1">
    <source>
        <dbReference type="EMBL" id="CCF75871.1"/>
    </source>
</evidence>
<proteinExistence type="predicted"/>
<dbReference type="GeneID" id="24426324"/>
<accession>I7ISU2</accession>
<dbReference type="RefSeq" id="XP_012650279.1">
    <property type="nucleotide sequence ID" value="XM_012794825.1"/>
</dbReference>
<dbReference type="VEuPathDB" id="PiroplasmaDB:BmR1_04g08465"/>
<dbReference type="OrthoDB" id="366289at2759"/>
<organism evidence="1 2">
    <name type="scientific">Babesia microti (strain RI)</name>
    <dbReference type="NCBI Taxonomy" id="1133968"/>
    <lineage>
        <taxon>Eukaryota</taxon>
        <taxon>Sar</taxon>
        <taxon>Alveolata</taxon>
        <taxon>Apicomplexa</taxon>
        <taxon>Aconoidasida</taxon>
        <taxon>Piroplasmida</taxon>
        <taxon>Babesiidae</taxon>
        <taxon>Babesia</taxon>
    </lineage>
</organism>
<dbReference type="KEGG" id="bmic:BmR1_04g08465"/>
<dbReference type="Proteomes" id="UP000002899">
    <property type="component" value="Chromosome IV"/>
</dbReference>
<gene>
    <name evidence="1" type="ORF">BmR1_04g08465</name>
</gene>
<sequence length="212" mass="24829">MCGSPCKRMKRRVPNDAKIVPYIPKSDYFSNVTGVYYHFGKMEWRSICHDPINHSKRWQKTFSIRKYGFYSAKKLAEVTSLKNLKESNRMPKSLLLEKFRTEYKDDIVLGSTSYFMHRTMLPQECVRMDVDCLNNFPKIPYLDVITQYAIEDPLNTDYNPGYKSLGTYKYSPVAGDNYTKHSDKCIQNDNGTHNFYGNLPKSWNITNFIHNV</sequence>
<dbReference type="EMBL" id="LN871599">
    <property type="protein sequence ID" value="CCF75871.1"/>
    <property type="molecule type" value="Genomic_DNA"/>
</dbReference>
<reference evidence="1 2" key="3">
    <citation type="journal article" date="2016" name="Sci. Rep.">
        <title>Genome-wide diversity and gene expression profiling of Babesia microti isolates identify polymorphic genes that mediate host-pathogen interactions.</title>
        <authorList>
            <person name="Silva J.C."/>
            <person name="Cornillot E."/>
            <person name="McCracken C."/>
            <person name="Usmani-Brown S."/>
            <person name="Dwivedi A."/>
            <person name="Ifeonu O.O."/>
            <person name="Crabtree J."/>
            <person name="Gotia H.T."/>
            <person name="Virji A.Z."/>
            <person name="Reynes C."/>
            <person name="Colinge J."/>
            <person name="Kumar V."/>
            <person name="Lawres L."/>
            <person name="Pazzi J.E."/>
            <person name="Pablo J.V."/>
            <person name="Hung C."/>
            <person name="Brancato J."/>
            <person name="Kumari P."/>
            <person name="Orvis J."/>
            <person name="Tretina K."/>
            <person name="Chibucos M."/>
            <person name="Ott S."/>
            <person name="Sadzewicz L."/>
            <person name="Sengamalay N."/>
            <person name="Shetty A.C."/>
            <person name="Su Q."/>
            <person name="Tallon L."/>
            <person name="Fraser C.M."/>
            <person name="Frutos R."/>
            <person name="Molina D.M."/>
            <person name="Krause P.J."/>
            <person name="Ben Mamoun C."/>
        </authorList>
    </citation>
    <scope>NUCLEOTIDE SEQUENCE [LARGE SCALE GENOMIC DNA]</scope>
    <source>
        <strain evidence="1 2">RI</strain>
    </source>
</reference>
<reference evidence="1 2" key="2">
    <citation type="journal article" date="2013" name="PLoS ONE">
        <title>Whole genome mapping and re-organization of the nuclear and mitochondrial genomes of Babesia microti isolates.</title>
        <authorList>
            <person name="Cornillot E."/>
            <person name="Dassouli A."/>
            <person name="Garg A."/>
            <person name="Pachikara N."/>
            <person name="Randazzo S."/>
            <person name="Depoix D."/>
            <person name="Carcy B."/>
            <person name="Delbecq S."/>
            <person name="Frutos R."/>
            <person name="Silva J.C."/>
            <person name="Sutton R."/>
            <person name="Krause P.J."/>
            <person name="Mamoun C.B."/>
        </authorList>
    </citation>
    <scope>NUCLEOTIDE SEQUENCE [LARGE SCALE GENOMIC DNA]</scope>
    <source>
        <strain evidence="1 2">RI</strain>
    </source>
</reference>
<dbReference type="AlphaFoldDB" id="I7ISU2"/>
<reference evidence="1 2" key="1">
    <citation type="journal article" date="2012" name="Nucleic Acids Res.">
        <title>Sequencing of the smallest Apicomplexan genome from the human pathogen Babesia microti.</title>
        <authorList>
            <person name="Cornillot E."/>
            <person name="Hadj-Kaddour K."/>
            <person name="Dassouli A."/>
            <person name="Noel B."/>
            <person name="Ranwez V."/>
            <person name="Vacherie B."/>
            <person name="Augagneur Y."/>
            <person name="Bres V."/>
            <person name="Duclos A."/>
            <person name="Randazzo S."/>
            <person name="Carcy B."/>
            <person name="Debierre-Grockiego F."/>
            <person name="Delbecq S."/>
            <person name="Moubri-Menage K."/>
            <person name="Shams-Eldin H."/>
            <person name="Usmani-Brown S."/>
            <person name="Bringaud F."/>
            <person name="Wincker P."/>
            <person name="Vivares C.P."/>
            <person name="Schwarz R.T."/>
            <person name="Schetters T.P."/>
            <person name="Krause P.J."/>
            <person name="Gorenflot A."/>
            <person name="Berry V."/>
            <person name="Barbe V."/>
            <person name="Ben Mamoun C."/>
        </authorList>
    </citation>
    <scope>NUCLEOTIDE SEQUENCE [LARGE SCALE GENOMIC DNA]</scope>
    <source>
        <strain evidence="1 2">RI</strain>
    </source>
</reference>
<evidence type="ECO:0000313" key="2">
    <source>
        <dbReference type="Proteomes" id="UP000002899"/>
    </source>
</evidence>
<protein>
    <submittedName>
        <fullName evidence="1">Uncharacterized protein</fullName>
    </submittedName>
</protein>
<name>I7ISU2_BABMR</name>
<dbReference type="Gene3D" id="1.20.5.2050">
    <property type="match status" value="1"/>
</dbReference>